<dbReference type="GO" id="GO:0016301">
    <property type="term" value="F:kinase activity"/>
    <property type="evidence" value="ECO:0007669"/>
    <property type="project" value="InterPro"/>
</dbReference>
<dbReference type="PANTHER" id="PTHR39426">
    <property type="entry name" value="HOMOLOGY TO DEATH-ON-CURING PROTEIN OF PHAGE P1"/>
    <property type="match status" value="1"/>
</dbReference>
<dbReference type="OrthoDB" id="9802752at2"/>
<protein>
    <submittedName>
        <fullName evidence="2">Type II toxin-antitoxin system death-on-curing family toxin</fullName>
    </submittedName>
</protein>
<dbReference type="Proteomes" id="UP000468638">
    <property type="component" value="Unassembled WGS sequence"/>
</dbReference>
<dbReference type="NCBIfam" id="TIGR01550">
    <property type="entry name" value="DOC_P1"/>
    <property type="match status" value="1"/>
</dbReference>
<reference evidence="2 3" key="1">
    <citation type="submission" date="2019-11" db="EMBL/GenBank/DDBJ databases">
        <title>Genome sequences of 17 halophilic strains isolated from different environments.</title>
        <authorList>
            <person name="Furrow R.E."/>
        </authorList>
    </citation>
    <scope>NUCLEOTIDE SEQUENCE [LARGE SCALE GENOMIC DNA]</scope>
    <source>
        <strain evidence="2 3">22514_16_FS</strain>
    </source>
</reference>
<dbReference type="AlphaFoldDB" id="A0A6I5A728"/>
<gene>
    <name evidence="2" type="ORF">GLW05_21535</name>
</gene>
<dbReference type="EMBL" id="WMEQ01000030">
    <property type="protein sequence ID" value="MYL36144.1"/>
    <property type="molecule type" value="Genomic_DNA"/>
</dbReference>
<dbReference type="InterPro" id="IPR053737">
    <property type="entry name" value="Type_II_TA_Toxin"/>
</dbReference>
<accession>A0A6I5A728</accession>
<dbReference type="Pfam" id="PF02661">
    <property type="entry name" value="Fic"/>
    <property type="match status" value="1"/>
</dbReference>
<comment type="caution">
    <text evidence="2">The sequence shown here is derived from an EMBL/GenBank/DDBJ whole genome shotgun (WGS) entry which is preliminary data.</text>
</comment>
<organism evidence="2 3">
    <name type="scientific">Pontibacillus yanchengensis</name>
    <dbReference type="NCBI Taxonomy" id="462910"/>
    <lineage>
        <taxon>Bacteria</taxon>
        <taxon>Bacillati</taxon>
        <taxon>Bacillota</taxon>
        <taxon>Bacilli</taxon>
        <taxon>Bacillales</taxon>
        <taxon>Bacillaceae</taxon>
        <taxon>Pontibacillus</taxon>
    </lineage>
</organism>
<name>A0A6I5A728_9BACI</name>
<evidence type="ECO:0000313" key="2">
    <source>
        <dbReference type="EMBL" id="MYL36144.1"/>
    </source>
</evidence>
<dbReference type="InterPro" id="IPR006440">
    <property type="entry name" value="Doc"/>
</dbReference>
<dbReference type="PROSITE" id="PS51459">
    <property type="entry name" value="FIDO"/>
    <property type="match status" value="1"/>
</dbReference>
<evidence type="ECO:0000313" key="3">
    <source>
        <dbReference type="Proteomes" id="UP000468638"/>
    </source>
</evidence>
<dbReference type="InterPro" id="IPR003812">
    <property type="entry name" value="Fido"/>
</dbReference>
<dbReference type="Gene3D" id="1.20.120.1870">
    <property type="entry name" value="Fic/DOC protein, Fido domain"/>
    <property type="match status" value="1"/>
</dbReference>
<sequence>MAINSYVIQRTSAGEFIGVKEPTLLDSAVHRPQQSVLGNDAYPTIPGKASALLESLAQNHCFHNANKRTAFLSMLQFLAYNSAGFGMDQKTAEDFVVDIVNKKYTFEDIVEIVRENVT</sequence>
<feature type="domain" description="Fido" evidence="1">
    <location>
        <begin position="1"/>
        <end position="115"/>
    </location>
</feature>
<proteinExistence type="predicted"/>
<evidence type="ECO:0000259" key="1">
    <source>
        <dbReference type="PROSITE" id="PS51459"/>
    </source>
</evidence>
<dbReference type="PANTHER" id="PTHR39426:SF1">
    <property type="entry name" value="HOMOLOGY TO DEATH-ON-CURING PROTEIN OF PHAGE P1"/>
    <property type="match status" value="1"/>
</dbReference>